<evidence type="ECO:0000256" key="4">
    <source>
        <dbReference type="ARBA" id="ARBA00022692"/>
    </source>
</evidence>
<evidence type="ECO:0000256" key="3">
    <source>
        <dbReference type="ARBA" id="ARBA00022475"/>
    </source>
</evidence>
<proteinExistence type="inferred from homology"/>
<dbReference type="InterPro" id="IPR051907">
    <property type="entry name" value="DoxX-like_oxidoreductase"/>
</dbReference>
<dbReference type="EMBL" id="MFGW01000040">
    <property type="protein sequence ID" value="OGF67866.1"/>
    <property type="molecule type" value="Genomic_DNA"/>
</dbReference>
<evidence type="ECO:0000256" key="1">
    <source>
        <dbReference type="ARBA" id="ARBA00004651"/>
    </source>
</evidence>
<name>A0A1F5VWM1_9BACT</name>
<evidence type="ECO:0000256" key="2">
    <source>
        <dbReference type="ARBA" id="ARBA00006679"/>
    </source>
</evidence>
<feature type="transmembrane region" description="Helical" evidence="7">
    <location>
        <begin position="114"/>
        <end position="131"/>
    </location>
</feature>
<dbReference type="PANTHER" id="PTHR33452:SF1">
    <property type="entry name" value="INNER MEMBRANE PROTEIN YPHA-RELATED"/>
    <property type="match status" value="1"/>
</dbReference>
<dbReference type="STRING" id="1817863.A2Y62_01220"/>
<keyword evidence="5 7" id="KW-1133">Transmembrane helix</keyword>
<gene>
    <name evidence="8" type="ORF">A2Y62_01220</name>
</gene>
<dbReference type="Pfam" id="PF07681">
    <property type="entry name" value="DoxX"/>
    <property type="match status" value="1"/>
</dbReference>
<sequence>MLLNFLNKYRDVGLLVGRIGLGIMFMFHGGGKLFAGPEMWTKVGSALGLFGITFAPTMWGMLASCSEFFGGLLLIIGFAYRPALIFMMSIMFVATTMHLNKGDGLQGASHAIEAGIMFLSMFIMGPGKYSIDERLAARKKRE</sequence>
<dbReference type="Proteomes" id="UP000178943">
    <property type="component" value="Unassembled WGS sequence"/>
</dbReference>
<comment type="subcellular location">
    <subcellularLocation>
        <location evidence="1">Cell membrane</location>
        <topology evidence="1">Multi-pass membrane protein</topology>
    </subcellularLocation>
</comment>
<dbReference type="InterPro" id="IPR032808">
    <property type="entry name" value="DoxX"/>
</dbReference>
<evidence type="ECO:0000256" key="6">
    <source>
        <dbReference type="ARBA" id="ARBA00023136"/>
    </source>
</evidence>
<dbReference type="PANTHER" id="PTHR33452">
    <property type="entry name" value="OXIDOREDUCTASE CATD-RELATED"/>
    <property type="match status" value="1"/>
</dbReference>
<feature type="transmembrane region" description="Helical" evidence="7">
    <location>
        <begin position="12"/>
        <end position="31"/>
    </location>
</feature>
<keyword evidence="4 7" id="KW-0812">Transmembrane</keyword>
<accession>A0A1F5VWM1</accession>
<keyword evidence="3" id="KW-1003">Cell membrane</keyword>
<dbReference type="AlphaFoldDB" id="A0A1F5VWM1"/>
<reference evidence="8 9" key="1">
    <citation type="journal article" date="2016" name="Nat. Commun.">
        <title>Thousands of microbial genomes shed light on interconnected biogeochemical processes in an aquifer system.</title>
        <authorList>
            <person name="Anantharaman K."/>
            <person name="Brown C.T."/>
            <person name="Hug L.A."/>
            <person name="Sharon I."/>
            <person name="Castelle C.J."/>
            <person name="Probst A.J."/>
            <person name="Thomas B.C."/>
            <person name="Singh A."/>
            <person name="Wilkins M.J."/>
            <person name="Karaoz U."/>
            <person name="Brodie E.L."/>
            <person name="Williams K.H."/>
            <person name="Hubbard S.S."/>
            <person name="Banfield J.F."/>
        </authorList>
    </citation>
    <scope>NUCLEOTIDE SEQUENCE [LARGE SCALE GENOMIC DNA]</scope>
</reference>
<organism evidence="8 9">
    <name type="scientific">Candidatus Fischerbacteria bacterium RBG_13_37_8</name>
    <dbReference type="NCBI Taxonomy" id="1817863"/>
    <lineage>
        <taxon>Bacteria</taxon>
        <taxon>Candidatus Fischeribacteriota</taxon>
    </lineage>
</organism>
<evidence type="ECO:0000313" key="9">
    <source>
        <dbReference type="Proteomes" id="UP000178943"/>
    </source>
</evidence>
<comment type="similarity">
    <text evidence="2">Belongs to the DoxX family.</text>
</comment>
<evidence type="ECO:0000256" key="7">
    <source>
        <dbReference type="SAM" id="Phobius"/>
    </source>
</evidence>
<keyword evidence="6 7" id="KW-0472">Membrane</keyword>
<comment type="caution">
    <text evidence="8">The sequence shown here is derived from an EMBL/GenBank/DDBJ whole genome shotgun (WGS) entry which is preliminary data.</text>
</comment>
<dbReference type="GO" id="GO:0005886">
    <property type="term" value="C:plasma membrane"/>
    <property type="evidence" value="ECO:0007669"/>
    <property type="project" value="UniProtKB-SubCell"/>
</dbReference>
<protein>
    <submittedName>
        <fullName evidence="8">DoxX family protein</fullName>
    </submittedName>
</protein>
<feature type="transmembrane region" description="Helical" evidence="7">
    <location>
        <begin position="69"/>
        <end position="94"/>
    </location>
</feature>
<feature type="transmembrane region" description="Helical" evidence="7">
    <location>
        <begin position="43"/>
        <end position="62"/>
    </location>
</feature>
<evidence type="ECO:0000256" key="5">
    <source>
        <dbReference type="ARBA" id="ARBA00022989"/>
    </source>
</evidence>
<evidence type="ECO:0000313" key="8">
    <source>
        <dbReference type="EMBL" id="OGF67866.1"/>
    </source>
</evidence>